<sequence>MKLEKPTWEGGLFEFSVHGPGHTANFFEKSTKNQRGSLEDYRKMMDGPEKIKEKDESDDDIDNPFQRVQNRMFANRNRQIDKRNGLRQRCNHPLQKIDELID</sequence>
<accession>A0ABR1B450</accession>
<dbReference type="Proteomes" id="UP001359485">
    <property type="component" value="Unassembled WGS sequence"/>
</dbReference>
<keyword evidence="3" id="KW-1185">Reference proteome</keyword>
<protein>
    <submittedName>
        <fullName evidence="2">Uncharacterized protein</fullName>
    </submittedName>
</protein>
<dbReference type="EMBL" id="JAWJWF010000004">
    <property type="protein sequence ID" value="KAK6634265.1"/>
    <property type="molecule type" value="Genomic_DNA"/>
</dbReference>
<evidence type="ECO:0000313" key="2">
    <source>
        <dbReference type="EMBL" id="KAK6634265.1"/>
    </source>
</evidence>
<organism evidence="2 3">
    <name type="scientific">Polyplax serrata</name>
    <name type="common">Common mouse louse</name>
    <dbReference type="NCBI Taxonomy" id="468196"/>
    <lineage>
        <taxon>Eukaryota</taxon>
        <taxon>Metazoa</taxon>
        <taxon>Ecdysozoa</taxon>
        <taxon>Arthropoda</taxon>
        <taxon>Hexapoda</taxon>
        <taxon>Insecta</taxon>
        <taxon>Pterygota</taxon>
        <taxon>Neoptera</taxon>
        <taxon>Paraneoptera</taxon>
        <taxon>Psocodea</taxon>
        <taxon>Troctomorpha</taxon>
        <taxon>Phthiraptera</taxon>
        <taxon>Anoplura</taxon>
        <taxon>Polyplacidae</taxon>
        <taxon>Polyplax</taxon>
    </lineage>
</organism>
<reference evidence="2 3" key="1">
    <citation type="submission" date="2023-09" db="EMBL/GenBank/DDBJ databases">
        <title>Genomes of two closely related lineages of the louse Polyplax serrata with different host specificities.</title>
        <authorList>
            <person name="Martinu J."/>
            <person name="Tarabai H."/>
            <person name="Stefka J."/>
            <person name="Hypsa V."/>
        </authorList>
    </citation>
    <scope>NUCLEOTIDE SEQUENCE [LARGE SCALE GENOMIC DNA]</scope>
    <source>
        <strain evidence="2">98ZLc_SE</strain>
    </source>
</reference>
<name>A0ABR1B450_POLSC</name>
<feature type="compositionally biased region" description="Basic and acidic residues" evidence="1">
    <location>
        <begin position="37"/>
        <end position="55"/>
    </location>
</feature>
<proteinExistence type="predicted"/>
<evidence type="ECO:0000256" key="1">
    <source>
        <dbReference type="SAM" id="MobiDB-lite"/>
    </source>
</evidence>
<gene>
    <name evidence="2" type="ORF">RUM44_004876</name>
</gene>
<comment type="caution">
    <text evidence="2">The sequence shown here is derived from an EMBL/GenBank/DDBJ whole genome shotgun (WGS) entry which is preliminary data.</text>
</comment>
<feature type="region of interest" description="Disordered" evidence="1">
    <location>
        <begin position="23"/>
        <end position="64"/>
    </location>
</feature>
<evidence type="ECO:0000313" key="3">
    <source>
        <dbReference type="Proteomes" id="UP001359485"/>
    </source>
</evidence>